<dbReference type="AlphaFoldDB" id="G8XED5"/>
<protein>
    <submittedName>
        <fullName evidence="1">Uncharacterized protein</fullName>
    </submittedName>
</protein>
<proteinExistence type="predicted"/>
<geneLocation type="plasmid" evidence="1 2">
    <name>pSCATT</name>
</geneLocation>
<dbReference type="PANTHER" id="PTHR30483">
    <property type="entry name" value="LEUCINE-SPECIFIC-BINDING PROTEIN"/>
    <property type="match status" value="1"/>
</dbReference>
<dbReference type="CDD" id="cd06268">
    <property type="entry name" value="PBP1_ABC_transporter_LIVBP-like"/>
    <property type="match status" value="1"/>
</dbReference>
<gene>
    <name evidence="1" type="ordered locus">SCATT_p10960</name>
</gene>
<accession>G8XED5</accession>
<reference evidence="2" key="1">
    <citation type="submission" date="2011-12" db="EMBL/GenBank/DDBJ databases">
        <title>Complete genome sequence of Streptomyces cattleya strain DSM 46488.</title>
        <authorList>
            <person name="Ou H.-Y."/>
            <person name="Li P."/>
            <person name="Zhao C."/>
            <person name="O'Hagan D."/>
            <person name="Deng Z."/>
        </authorList>
    </citation>
    <scope>NUCLEOTIDE SEQUENCE [LARGE SCALE GENOMIC DNA]</scope>
    <source>
        <strain evidence="2">ATCC 35852 / DSM 46488 / JCM 4925 / NBRC 14057 / NRRL 8057</strain>
        <plasmid evidence="2">Plasmid pSCATT</plasmid>
    </source>
</reference>
<dbReference type="InterPro" id="IPR051010">
    <property type="entry name" value="BCAA_transport"/>
</dbReference>
<dbReference type="PANTHER" id="PTHR30483:SF38">
    <property type="entry name" value="BLR7848 PROTEIN"/>
    <property type="match status" value="1"/>
</dbReference>
<dbReference type="Gene3D" id="3.40.50.2300">
    <property type="match status" value="2"/>
</dbReference>
<dbReference type="SUPFAM" id="SSF53822">
    <property type="entry name" value="Periplasmic binding protein-like I"/>
    <property type="match status" value="1"/>
</dbReference>
<dbReference type="HOGENOM" id="CLU_039049_0_0_11"/>
<evidence type="ECO:0000313" key="1">
    <source>
        <dbReference type="EMBL" id="AEW99289.1"/>
    </source>
</evidence>
<dbReference type="RefSeq" id="WP_014626983.1">
    <property type="nucleotide sequence ID" value="NC_016113.1"/>
</dbReference>
<dbReference type="PATRIC" id="fig|1003195.29.peg.6891"/>
<sequence length="525" mass="56451">MPPRPLAFVRRWFGNLPSRARATVVLLCVLALGGACYGLYGPVTELLDPPCMRSGATDVTHRGAGGECIGITDGAFVFDSALGDVERRIREEDEQVVRDHPHNYASVVLLLPISSDKGSIMSMTNAVEQVKGAFTAQYYTNRHSVEGISPYIRLLIGSDGYQANESAAAADVIERAAAREHIAAVSGLGLSLDGTQDTVRRLTARQIPVFGATVTADTFNNIRNFVRVSPGNADNTRAAVDYVAAQYRRAVLVEDENGGDSYDATMVDGFNGLSRHSSLKIVQTETYDTTDRDRPGLSGQARQEAEDVVNTRISQMPVDICAAQPAVVLFGGRGQDLGTLLHALSSACLDKPITLISGDDVTNLPDTARLRQDLADGRLTVEYAGVAHPDEWNVSQNSAGPQDEQDGKQGFTVFHTAFEGLFRGDPLSDGNTMMAYDATLAAVSAIRLTALPQPKPEAVAAELGALHDAHRVLGSTGPLRFTADYRGSDNGSNPVDKAIPILRLRRDGSSEVRTVEWPREHRPAP</sequence>
<dbReference type="Proteomes" id="UP000007842">
    <property type="component" value="Plasmid pSCATT"/>
</dbReference>
<dbReference type="KEGG" id="scy:SCATT_p10960"/>
<name>G8XED5_STREN</name>
<evidence type="ECO:0000313" key="2">
    <source>
        <dbReference type="Proteomes" id="UP000007842"/>
    </source>
</evidence>
<dbReference type="EMBL" id="CP003229">
    <property type="protein sequence ID" value="AEW99289.1"/>
    <property type="molecule type" value="Genomic_DNA"/>
</dbReference>
<keyword evidence="2" id="KW-1185">Reference proteome</keyword>
<organism evidence="1 2">
    <name type="scientific">Streptantibioticus cattleyicolor (strain ATCC 35852 / DSM 46488 / JCM 4925 / NBRC 14057 / NRRL 8057)</name>
    <name type="common">Streptomyces cattleya</name>
    <dbReference type="NCBI Taxonomy" id="1003195"/>
    <lineage>
        <taxon>Bacteria</taxon>
        <taxon>Bacillati</taxon>
        <taxon>Actinomycetota</taxon>
        <taxon>Actinomycetes</taxon>
        <taxon>Kitasatosporales</taxon>
        <taxon>Streptomycetaceae</taxon>
        <taxon>Streptantibioticus</taxon>
    </lineage>
</organism>
<keyword evidence="1" id="KW-0614">Plasmid</keyword>
<dbReference type="OrthoDB" id="3440574at2"/>
<dbReference type="InterPro" id="IPR028082">
    <property type="entry name" value="Peripla_BP_I"/>
</dbReference>